<dbReference type="eggNOG" id="COG0741">
    <property type="taxonomic scope" value="Bacteria"/>
</dbReference>
<dbReference type="PROSITE" id="PS51257">
    <property type="entry name" value="PROKAR_LIPOPROTEIN"/>
    <property type="match status" value="1"/>
</dbReference>
<dbReference type="InterPro" id="IPR023346">
    <property type="entry name" value="Lysozyme-like_dom_sf"/>
</dbReference>
<dbReference type="STRING" id="715226.ABI_41740"/>
<name>F4QSN1_9CAUL</name>
<evidence type="ECO:0000256" key="3">
    <source>
        <dbReference type="SAM" id="SignalP"/>
    </source>
</evidence>
<organism evidence="5 6">
    <name type="scientific">Asticcacaulis biprosthecium C19</name>
    <dbReference type="NCBI Taxonomy" id="715226"/>
    <lineage>
        <taxon>Bacteria</taxon>
        <taxon>Pseudomonadati</taxon>
        <taxon>Pseudomonadota</taxon>
        <taxon>Alphaproteobacteria</taxon>
        <taxon>Caulobacterales</taxon>
        <taxon>Caulobacteraceae</taxon>
        <taxon>Asticcacaulis</taxon>
    </lineage>
</organism>
<keyword evidence="6" id="KW-1185">Reference proteome</keyword>
<feature type="chain" id="PRO_5003314418" evidence="3">
    <location>
        <begin position="20"/>
        <end position="246"/>
    </location>
</feature>
<dbReference type="AlphaFoldDB" id="F4QSN1"/>
<gene>
    <name evidence="5" type="ORF">ABI_41740</name>
</gene>
<evidence type="ECO:0000259" key="4">
    <source>
        <dbReference type="Pfam" id="PF01464"/>
    </source>
</evidence>
<sequence length="246" mass="26316">MRLHQFAGLIAGFSLLALAGCASVPTGGGGGSGLPEQPIDAPPPPPPSETTVVEEPAPPPPPPPPPPEMLVSGLAWEMNHSERAPWSTELRTQVRANLASFDKATDWADFCPTYGSLTADDKVEVIATLAVAIARYESNYNPHTIYHEPAPLNVDSVGLFQLPYEDGFTWCTLNRTAKSLEDPINNIRCAVPKMARLIAKDKVVTAGSTGANAQGLARYWSTVRLGPTHKLAEIRNATRGLSICRA</sequence>
<proteinExistence type="inferred from homology"/>
<accession>F4QSN1</accession>
<evidence type="ECO:0000256" key="2">
    <source>
        <dbReference type="SAM" id="MobiDB-lite"/>
    </source>
</evidence>
<protein>
    <submittedName>
        <fullName evidence="5">Lytic transglycosylase, catalytic</fullName>
    </submittedName>
</protein>
<evidence type="ECO:0000256" key="1">
    <source>
        <dbReference type="ARBA" id="ARBA00009387"/>
    </source>
</evidence>
<dbReference type="EMBL" id="GL883080">
    <property type="protein sequence ID" value="EGF89751.1"/>
    <property type="molecule type" value="Genomic_DNA"/>
</dbReference>
<feature type="compositionally biased region" description="Pro residues" evidence="2">
    <location>
        <begin position="56"/>
        <end position="68"/>
    </location>
</feature>
<evidence type="ECO:0000313" key="5">
    <source>
        <dbReference type="EMBL" id="EGF89751.1"/>
    </source>
</evidence>
<feature type="domain" description="Transglycosylase SLT" evidence="4">
    <location>
        <begin position="120"/>
        <end position="202"/>
    </location>
</feature>
<dbReference type="OrthoDB" id="5763339at2"/>
<reference evidence="6" key="1">
    <citation type="submission" date="2011-03" db="EMBL/GenBank/DDBJ databases">
        <title>Draft genome sequence of Brevundimonas diminuta.</title>
        <authorList>
            <person name="Brown P.J.B."/>
            <person name="Buechlein A."/>
            <person name="Hemmerich C."/>
            <person name="Brun Y.V."/>
        </authorList>
    </citation>
    <scope>NUCLEOTIDE SEQUENCE [LARGE SCALE GENOMIC DNA]</scope>
    <source>
        <strain evidence="6">C19</strain>
    </source>
</reference>
<feature type="signal peptide" evidence="3">
    <location>
        <begin position="1"/>
        <end position="19"/>
    </location>
</feature>
<dbReference type="RefSeq" id="WP_006274946.1">
    <property type="nucleotide sequence ID" value="NZ_GL883080.1"/>
</dbReference>
<dbReference type="Proteomes" id="UP000006512">
    <property type="component" value="Unassembled WGS sequence"/>
</dbReference>
<dbReference type="SUPFAM" id="SSF53955">
    <property type="entry name" value="Lysozyme-like"/>
    <property type="match status" value="1"/>
</dbReference>
<dbReference type="InterPro" id="IPR008258">
    <property type="entry name" value="Transglycosylase_SLT_dom_1"/>
</dbReference>
<feature type="region of interest" description="Disordered" evidence="2">
    <location>
        <begin position="27"/>
        <end position="71"/>
    </location>
</feature>
<keyword evidence="3" id="KW-0732">Signal</keyword>
<comment type="similarity">
    <text evidence="1">Belongs to the virb1 family.</text>
</comment>
<evidence type="ECO:0000313" key="6">
    <source>
        <dbReference type="Proteomes" id="UP000006512"/>
    </source>
</evidence>
<dbReference type="HOGENOM" id="CLU_1127278_0_0_5"/>
<dbReference type="Pfam" id="PF01464">
    <property type="entry name" value="SLT"/>
    <property type="match status" value="1"/>
</dbReference>